<proteinExistence type="predicted"/>
<keyword evidence="2 5" id="KW-0812">Transmembrane</keyword>
<dbReference type="Proteomes" id="UP000597668">
    <property type="component" value="Unassembled WGS sequence"/>
</dbReference>
<dbReference type="RefSeq" id="WP_186487811.1">
    <property type="nucleotide sequence ID" value="NZ_JACOGI010000001.1"/>
</dbReference>
<evidence type="ECO:0000256" key="1">
    <source>
        <dbReference type="ARBA" id="ARBA00004141"/>
    </source>
</evidence>
<evidence type="ECO:0000256" key="3">
    <source>
        <dbReference type="ARBA" id="ARBA00022989"/>
    </source>
</evidence>
<name>A0A8J6IQ56_9FIRM</name>
<keyword evidence="3 5" id="KW-1133">Transmembrane helix</keyword>
<organism evidence="6 7">
    <name type="scientific">Neobittarella massiliensis</name>
    <name type="common">ex Bilen et al. 2018</name>
    <dbReference type="NCBI Taxonomy" id="2041842"/>
    <lineage>
        <taxon>Bacteria</taxon>
        <taxon>Bacillati</taxon>
        <taxon>Bacillota</taxon>
        <taxon>Clostridia</taxon>
        <taxon>Eubacteriales</taxon>
        <taxon>Oscillospiraceae</taxon>
        <taxon>Neobittarella (ex Bilen et al. 2018)</taxon>
    </lineage>
</organism>
<dbReference type="GO" id="GO:0016020">
    <property type="term" value="C:membrane"/>
    <property type="evidence" value="ECO:0007669"/>
    <property type="project" value="UniProtKB-SubCell"/>
</dbReference>
<evidence type="ECO:0000256" key="4">
    <source>
        <dbReference type="ARBA" id="ARBA00023136"/>
    </source>
</evidence>
<feature type="transmembrane region" description="Helical" evidence="5">
    <location>
        <begin position="7"/>
        <end position="25"/>
    </location>
</feature>
<evidence type="ECO:0000256" key="2">
    <source>
        <dbReference type="ARBA" id="ARBA00022692"/>
    </source>
</evidence>
<evidence type="ECO:0000313" key="7">
    <source>
        <dbReference type="Proteomes" id="UP000597668"/>
    </source>
</evidence>
<keyword evidence="4 5" id="KW-0472">Membrane</keyword>
<dbReference type="AlphaFoldDB" id="A0A8J6IQ56"/>
<comment type="subcellular location">
    <subcellularLocation>
        <location evidence="1">Membrane</location>
        <topology evidence="1">Multi-pass membrane protein</topology>
    </subcellularLocation>
</comment>
<sequence length="159" mass="16807">METINKIKVAITAGIAGLTAVWGWFGWLAVLWIAVMLVDYITGTMVAVKNGAWRSAAARAGLWHKSGMIVAVVAAGGADLVIALIIGNIPSIHLPFEYPALLCTVVMVWYIITELGSIVENAGDLGAPVPKFLRRCLASLADTVDKTAPMGGADEDKTE</sequence>
<dbReference type="Pfam" id="PF05105">
    <property type="entry name" value="Phage_holin_4_1"/>
    <property type="match status" value="1"/>
</dbReference>
<accession>A0A8J6IQ56</accession>
<evidence type="ECO:0000256" key="5">
    <source>
        <dbReference type="SAM" id="Phobius"/>
    </source>
</evidence>
<reference evidence="6" key="1">
    <citation type="submission" date="2020-08" db="EMBL/GenBank/DDBJ databases">
        <authorList>
            <person name="Liu C."/>
            <person name="Sun Q."/>
        </authorList>
    </citation>
    <scope>NUCLEOTIDE SEQUENCE</scope>
    <source>
        <strain evidence="6">NSJ-65</strain>
    </source>
</reference>
<feature type="transmembrane region" description="Helical" evidence="5">
    <location>
        <begin position="95"/>
        <end position="112"/>
    </location>
</feature>
<dbReference type="InterPro" id="IPR006480">
    <property type="entry name" value="Phage_holin_4_1"/>
</dbReference>
<comment type="caution">
    <text evidence="6">The sequence shown here is derived from an EMBL/GenBank/DDBJ whole genome shotgun (WGS) entry which is preliminary data.</text>
</comment>
<keyword evidence="7" id="KW-1185">Reference proteome</keyword>
<protein>
    <submittedName>
        <fullName evidence="6">Phage holin family protein</fullName>
    </submittedName>
</protein>
<evidence type="ECO:0000313" key="6">
    <source>
        <dbReference type="EMBL" id="MBC3516008.1"/>
    </source>
</evidence>
<dbReference type="EMBL" id="JACOGI010000001">
    <property type="protein sequence ID" value="MBC3516008.1"/>
    <property type="molecule type" value="Genomic_DNA"/>
</dbReference>
<feature type="transmembrane region" description="Helical" evidence="5">
    <location>
        <begin position="69"/>
        <end position="89"/>
    </location>
</feature>
<gene>
    <name evidence="6" type="ORF">H8K20_06320</name>
</gene>